<dbReference type="InterPro" id="IPR001096">
    <property type="entry name" value="Peptidase_C13"/>
</dbReference>
<evidence type="ECO:0000256" key="1">
    <source>
        <dbReference type="SAM" id="MobiDB-lite"/>
    </source>
</evidence>
<dbReference type="Proteomes" id="UP001184230">
    <property type="component" value="Unassembled WGS sequence"/>
</dbReference>
<dbReference type="RefSeq" id="WP_309903408.1">
    <property type="nucleotide sequence ID" value="NZ_JAVDRF010000006.1"/>
</dbReference>
<protein>
    <recommendedName>
        <fullName evidence="5">Peptidase C13 family protein</fullName>
    </recommendedName>
</protein>
<sequence>MTDPQPDPPLAPRSGLPSAAADEAPAPPAAAHAPLRQWIVEGLRASVLLPPRIEASPTPWQLLLLVLLPSLLSIGAARLQIEGPATFHPLPALQSFWAITLSLWVGWWTLSTTSTRGALGRWFALGTWAALPWSLLMAGMSLAYFRGWLPSVLTTVQGFWAVYGSLIGIGLVAAIRLMARCVMSPSRLAIFVPGVLAINALGIWQGLQEQQNVWQEDTRSAAAEPERPRLHLTQEIFEAQQAVWQRAVDGIAPRRAGEAQVYGLVFAPYASEDVFLRESAMVGTLLEERFDARGHVLRLINHATTSEELPWATPLNLRRAVQAMAARMDREHDVLVIYLTSHGANDFKLASAHWPLVVPRLTPQELRETLDAAGIRHRVIAISACYAGGWIEPLATDQSLIMTAADAEHTSYGCGHRSPLTFFGRAVFDEALRKTRSFEAAFAQAVPVIRQREIDAGKEDGFSNPQIHVGAGIRPVLDRLAQRLGKD</sequence>
<feature type="transmembrane region" description="Helical" evidence="2">
    <location>
        <begin position="122"/>
        <end position="145"/>
    </location>
</feature>
<accession>A0ABU1NHX1</accession>
<dbReference type="EMBL" id="JAVDRF010000006">
    <property type="protein sequence ID" value="MDR6537466.1"/>
    <property type="molecule type" value="Genomic_DNA"/>
</dbReference>
<keyword evidence="4" id="KW-1185">Reference proteome</keyword>
<reference evidence="3 4" key="1">
    <citation type="submission" date="2023-07" db="EMBL/GenBank/DDBJ databases">
        <title>Sorghum-associated microbial communities from plants grown in Nebraska, USA.</title>
        <authorList>
            <person name="Schachtman D."/>
        </authorList>
    </citation>
    <scope>NUCLEOTIDE SEQUENCE [LARGE SCALE GENOMIC DNA]</scope>
    <source>
        <strain evidence="3 4">DS1781</strain>
    </source>
</reference>
<comment type="caution">
    <text evidence="3">The sequence shown here is derived from an EMBL/GenBank/DDBJ whole genome shotgun (WGS) entry which is preliminary data.</text>
</comment>
<gene>
    <name evidence="3" type="ORF">J2739_003243</name>
</gene>
<feature type="compositionally biased region" description="Low complexity" evidence="1">
    <location>
        <begin position="17"/>
        <end position="27"/>
    </location>
</feature>
<evidence type="ECO:0008006" key="5">
    <source>
        <dbReference type="Google" id="ProtNLM"/>
    </source>
</evidence>
<organism evidence="3 4">
    <name type="scientific">Variovorax soli</name>
    <dbReference type="NCBI Taxonomy" id="376815"/>
    <lineage>
        <taxon>Bacteria</taxon>
        <taxon>Pseudomonadati</taxon>
        <taxon>Pseudomonadota</taxon>
        <taxon>Betaproteobacteria</taxon>
        <taxon>Burkholderiales</taxon>
        <taxon>Comamonadaceae</taxon>
        <taxon>Variovorax</taxon>
    </lineage>
</organism>
<name>A0ABU1NHX1_9BURK</name>
<dbReference type="Pfam" id="PF01650">
    <property type="entry name" value="Peptidase_C13"/>
    <property type="match status" value="1"/>
</dbReference>
<dbReference type="Gene3D" id="3.40.50.1460">
    <property type="match status" value="1"/>
</dbReference>
<feature type="transmembrane region" description="Helical" evidence="2">
    <location>
        <begin position="157"/>
        <end position="179"/>
    </location>
</feature>
<keyword evidence="2" id="KW-0812">Transmembrane</keyword>
<evidence type="ECO:0000256" key="2">
    <source>
        <dbReference type="SAM" id="Phobius"/>
    </source>
</evidence>
<feature type="compositionally biased region" description="Pro residues" evidence="1">
    <location>
        <begin position="1"/>
        <end position="11"/>
    </location>
</feature>
<keyword evidence="2" id="KW-1133">Transmembrane helix</keyword>
<feature type="transmembrane region" description="Helical" evidence="2">
    <location>
        <begin position="188"/>
        <end position="207"/>
    </location>
</feature>
<feature type="region of interest" description="Disordered" evidence="1">
    <location>
        <begin position="1"/>
        <end position="27"/>
    </location>
</feature>
<keyword evidence="2" id="KW-0472">Membrane</keyword>
<feature type="transmembrane region" description="Helical" evidence="2">
    <location>
        <begin position="62"/>
        <end position="81"/>
    </location>
</feature>
<evidence type="ECO:0000313" key="3">
    <source>
        <dbReference type="EMBL" id="MDR6537466.1"/>
    </source>
</evidence>
<evidence type="ECO:0000313" key="4">
    <source>
        <dbReference type="Proteomes" id="UP001184230"/>
    </source>
</evidence>
<proteinExistence type="predicted"/>
<feature type="transmembrane region" description="Helical" evidence="2">
    <location>
        <begin position="93"/>
        <end position="110"/>
    </location>
</feature>